<keyword evidence="7" id="KW-0675">Receptor</keyword>
<evidence type="ECO:0000313" key="7">
    <source>
        <dbReference type="EMBL" id="RKE52932.1"/>
    </source>
</evidence>
<dbReference type="Gene3D" id="2.170.130.10">
    <property type="entry name" value="TonB-dependent receptor, plug domain"/>
    <property type="match status" value="1"/>
</dbReference>
<dbReference type="InterPro" id="IPR012910">
    <property type="entry name" value="Plug_dom"/>
</dbReference>
<keyword evidence="2" id="KW-0472">Membrane</keyword>
<comment type="subcellular location">
    <subcellularLocation>
        <location evidence="1">Cell outer membrane</location>
    </subcellularLocation>
</comment>
<dbReference type="OrthoDB" id="9768470at2"/>
<dbReference type="Pfam" id="PF14905">
    <property type="entry name" value="OMP_b-brl_3"/>
    <property type="match status" value="1"/>
</dbReference>
<evidence type="ECO:0000256" key="3">
    <source>
        <dbReference type="ARBA" id="ARBA00023237"/>
    </source>
</evidence>
<evidence type="ECO:0000313" key="8">
    <source>
        <dbReference type="Proteomes" id="UP000286246"/>
    </source>
</evidence>
<dbReference type="GO" id="GO:0009279">
    <property type="term" value="C:cell outer membrane"/>
    <property type="evidence" value="ECO:0007669"/>
    <property type="project" value="UniProtKB-SubCell"/>
</dbReference>
<dbReference type="Proteomes" id="UP000286246">
    <property type="component" value="Unassembled WGS sequence"/>
</dbReference>
<reference evidence="7 8" key="1">
    <citation type="submission" date="2018-09" db="EMBL/GenBank/DDBJ databases">
        <title>Genomic Encyclopedia of Type Strains, Phase III (KMG-III): the genomes of soil and plant-associated and newly described type strains.</title>
        <authorList>
            <person name="Whitman W."/>
        </authorList>
    </citation>
    <scope>NUCLEOTIDE SEQUENCE [LARGE SCALE GENOMIC DNA]</scope>
    <source>
        <strain evidence="7 8">CECT 7938</strain>
    </source>
</reference>
<dbReference type="EMBL" id="RAPY01000002">
    <property type="protein sequence ID" value="RKE52932.1"/>
    <property type="molecule type" value="Genomic_DNA"/>
</dbReference>
<keyword evidence="3" id="KW-0998">Cell outer membrane</keyword>
<dbReference type="Gene3D" id="2.40.170.20">
    <property type="entry name" value="TonB-dependent receptor, beta-barrel domain"/>
    <property type="match status" value="1"/>
</dbReference>
<protein>
    <submittedName>
        <fullName evidence="7">TonB-dependent receptor</fullName>
    </submittedName>
</protein>
<proteinExistence type="predicted"/>
<evidence type="ECO:0000259" key="5">
    <source>
        <dbReference type="Pfam" id="PF07715"/>
    </source>
</evidence>
<dbReference type="PANTHER" id="PTHR40980">
    <property type="entry name" value="PLUG DOMAIN-CONTAINING PROTEIN"/>
    <property type="match status" value="1"/>
</dbReference>
<dbReference type="RefSeq" id="WP_120259921.1">
    <property type="nucleotide sequence ID" value="NZ_RAPY01000002.1"/>
</dbReference>
<keyword evidence="4" id="KW-0732">Signal</keyword>
<dbReference type="AlphaFoldDB" id="A0A420B8F2"/>
<dbReference type="Gene3D" id="2.60.40.1120">
    <property type="entry name" value="Carboxypeptidase-like, regulatory domain"/>
    <property type="match status" value="1"/>
</dbReference>
<dbReference type="Pfam" id="PF13620">
    <property type="entry name" value="CarboxypepD_reg"/>
    <property type="match status" value="1"/>
</dbReference>
<organism evidence="7 8">
    <name type="scientific">Sphingobacterium detergens</name>
    <dbReference type="NCBI Taxonomy" id="1145106"/>
    <lineage>
        <taxon>Bacteria</taxon>
        <taxon>Pseudomonadati</taxon>
        <taxon>Bacteroidota</taxon>
        <taxon>Sphingobacteriia</taxon>
        <taxon>Sphingobacteriales</taxon>
        <taxon>Sphingobacteriaceae</taxon>
        <taxon>Sphingobacterium</taxon>
    </lineage>
</organism>
<dbReference type="InterPro" id="IPR008969">
    <property type="entry name" value="CarboxyPept-like_regulatory"/>
</dbReference>
<feature type="domain" description="Outer membrane protein beta-barrel" evidence="6">
    <location>
        <begin position="607"/>
        <end position="934"/>
    </location>
</feature>
<feature type="domain" description="TonB-dependent receptor plug" evidence="5">
    <location>
        <begin position="140"/>
        <end position="237"/>
    </location>
</feature>
<dbReference type="InterPro" id="IPR037066">
    <property type="entry name" value="Plug_dom_sf"/>
</dbReference>
<name>A0A420B8F2_SPHD1</name>
<dbReference type="SUPFAM" id="SSF56935">
    <property type="entry name" value="Porins"/>
    <property type="match status" value="1"/>
</dbReference>
<sequence length="957" mass="106355">MEPQLQLKRIAAAITFVVAASTTVYAQGSGKVAGKVTNVKTGETIAGVTVKVLGTARVGSSDVTGNYNIPAVPAGKYTLEFSYLGFATKQITDVEIKDKDVTNLDVVLDNSEGKVLDQVVITGTFKKESIGALYAQQKNSISISDGISAEVIKKTPDKNTGEVLKRVSGASVQDNKFIIIRGLSDRYNSALLNNSPLPSTESDRKAFSFDIIPSSLIDNIVISKTASADLPGDLTGGAINVKTKDFPDRKSFEVSVGLGYNSLSTFKDFYGNKRTVGNYFATLNPDNKLPNNFPGSFQEYSNLNLSDKVNYSKQFKNTWVTEKLGKVLPAQNAQVTFGNSYLLRNEGKLGIIGSLSYRNSETISPEVRNDFNTLDQGKDLKIFSYNDTYYRFNSNVGALGNISYIKNDLKLSFKNIFNQGLEQSYTQREGWADDGTKELRKVTLLETIQKRMFNSVFDGEYLLNSDKQSKLSWNLSYSNVNVDQPDLRRTIYGKKENSGADAPYVISVGTSPTPTGAGRFYSTLNENIYGGAVNWSISTKFLGQEQTLKTGVLKQNKKRTVDARVLAYKDLSETTADQRKLLSMPLNTIFAPENISSTTLILEDITNPDNYYEGTGDLNAAFAMLSGKVTEKLKASLGVRYENYKEKLLTGALNSSEENNVNNTYNDFLPSLNLTYELNSKTNLRFSFSNTLARAQFRELASFSFYDFVTGITKKGNPDVKRTRISNFDLRYEFYPSLGKLISVSAFYKDLKDPIESNIISGSSPASKLMSFTNAPKAYILGGEIEIRHDFGFIDPDVEFFKNLVFSTNAAIMKSEVNFEGSQSTMENKRSLYGQSPFLLNLGLQYSSDRLFDANLFFNRIGRRIDIVGFGRYENGNFISEYPDIFEAPRSVLDFQLSKKFAAKKAELKLNVGNILDSKSIFYQDVDKSGKYNEAGDRLINSIQYGRNVSLSFGYRF</sequence>
<dbReference type="SUPFAM" id="SSF49464">
    <property type="entry name" value="Carboxypeptidase regulatory domain-like"/>
    <property type="match status" value="1"/>
</dbReference>
<dbReference type="InterPro" id="IPR041700">
    <property type="entry name" value="OMP_b-brl_3"/>
</dbReference>
<dbReference type="Pfam" id="PF07715">
    <property type="entry name" value="Plug"/>
    <property type="match status" value="1"/>
</dbReference>
<evidence type="ECO:0000256" key="4">
    <source>
        <dbReference type="SAM" id="SignalP"/>
    </source>
</evidence>
<dbReference type="InterPro" id="IPR036942">
    <property type="entry name" value="Beta-barrel_TonB_sf"/>
</dbReference>
<gene>
    <name evidence="7" type="ORF">DFQ12_3179</name>
</gene>
<feature type="chain" id="PRO_5018994411" evidence="4">
    <location>
        <begin position="27"/>
        <end position="957"/>
    </location>
</feature>
<feature type="signal peptide" evidence="4">
    <location>
        <begin position="1"/>
        <end position="26"/>
    </location>
</feature>
<accession>A0A420B8F2</accession>
<dbReference type="PANTHER" id="PTHR40980:SF5">
    <property type="entry name" value="TONB-DEPENDENT RECEPTOR"/>
    <property type="match status" value="1"/>
</dbReference>
<evidence type="ECO:0000256" key="2">
    <source>
        <dbReference type="ARBA" id="ARBA00023136"/>
    </source>
</evidence>
<evidence type="ECO:0000259" key="6">
    <source>
        <dbReference type="Pfam" id="PF14905"/>
    </source>
</evidence>
<comment type="caution">
    <text evidence="7">The sequence shown here is derived from an EMBL/GenBank/DDBJ whole genome shotgun (WGS) entry which is preliminary data.</text>
</comment>
<keyword evidence="8" id="KW-1185">Reference proteome</keyword>
<evidence type="ECO:0000256" key="1">
    <source>
        <dbReference type="ARBA" id="ARBA00004442"/>
    </source>
</evidence>